<sequence>MHSSLAQLDVSAPERAAVVNGTTSRFNVRFASVKTPGMPMVGLILACISLCAALYGASFFLAQSFRRRFTVTLVLLMLVNFLAAVLQVAEAGNLYVDNTITPIRVWRNWLYAITTMLSNLVQLGILSIFENNLWHGRVFSTSNMWIVYTAAVALHLLCALPTYAEGILFVNDGTKLIDKYSIYAMGGYAFFVALWGIVQGLFVLNQVQRHLINVSSNHTGGSFRKGNARTIRALILFTLAVDLLALAAFIVSNLIGTTGAVERVELSYSLEQIAFALASIHLASETLLFQATVQQFRKSSKPSSQSRSGLSSPLSPGGYSSTGSFGGAGHHSNHGNYGYPASPTQGQAAHGQLGPPPPKAAYAYPPPSRDPRLAPEPGKAPAGKF</sequence>
<protein>
    <submittedName>
        <fullName evidence="4">Uncharacterized protein</fullName>
    </submittedName>
</protein>
<keyword evidence="2" id="KW-0812">Transmembrane</keyword>
<evidence type="ECO:0000256" key="1">
    <source>
        <dbReference type="SAM" id="MobiDB-lite"/>
    </source>
</evidence>
<accession>A0ABR4NLB6</accession>
<evidence type="ECO:0000256" key="2">
    <source>
        <dbReference type="SAM" id="Phobius"/>
    </source>
</evidence>
<name>A0ABR4NLB6_9FUNG</name>
<feature type="transmembrane region" description="Helical" evidence="2">
    <location>
        <begin position="145"/>
        <end position="170"/>
    </location>
</feature>
<feature type="compositionally biased region" description="Low complexity" evidence="1">
    <location>
        <begin position="301"/>
        <end position="323"/>
    </location>
</feature>
<keyword evidence="5" id="KW-1185">Reference proteome</keyword>
<feature type="transmembrane region" description="Helical" evidence="2">
    <location>
        <begin position="40"/>
        <end position="62"/>
    </location>
</feature>
<feature type="transmembrane region" description="Helical" evidence="2">
    <location>
        <begin position="182"/>
        <end position="204"/>
    </location>
</feature>
<feature type="region of interest" description="Disordered" evidence="1">
    <location>
        <begin position="298"/>
        <end position="385"/>
    </location>
</feature>
<evidence type="ECO:0000313" key="3">
    <source>
        <dbReference type="EMBL" id="KAL2920317.1"/>
    </source>
</evidence>
<feature type="compositionally biased region" description="Pro residues" evidence="1">
    <location>
        <begin position="354"/>
        <end position="368"/>
    </location>
</feature>
<evidence type="ECO:0000313" key="5">
    <source>
        <dbReference type="Proteomes" id="UP001527925"/>
    </source>
</evidence>
<organism evidence="4 5">
    <name type="scientific">Polyrhizophydium stewartii</name>
    <dbReference type="NCBI Taxonomy" id="2732419"/>
    <lineage>
        <taxon>Eukaryota</taxon>
        <taxon>Fungi</taxon>
        <taxon>Fungi incertae sedis</taxon>
        <taxon>Chytridiomycota</taxon>
        <taxon>Chytridiomycota incertae sedis</taxon>
        <taxon>Chytridiomycetes</taxon>
        <taxon>Rhizophydiales</taxon>
        <taxon>Rhizophydiales incertae sedis</taxon>
        <taxon>Polyrhizophydium</taxon>
    </lineage>
</organism>
<comment type="caution">
    <text evidence="4">The sequence shown here is derived from an EMBL/GenBank/DDBJ whole genome shotgun (WGS) entry which is preliminary data.</text>
</comment>
<evidence type="ECO:0000313" key="4">
    <source>
        <dbReference type="EMBL" id="KAL2920328.1"/>
    </source>
</evidence>
<feature type="transmembrane region" description="Helical" evidence="2">
    <location>
        <begin position="69"/>
        <end position="89"/>
    </location>
</feature>
<keyword evidence="2" id="KW-1133">Transmembrane helix</keyword>
<reference evidence="4 5" key="1">
    <citation type="submission" date="2023-09" db="EMBL/GenBank/DDBJ databases">
        <title>Pangenome analysis of Batrachochytrium dendrobatidis and related Chytrids.</title>
        <authorList>
            <person name="Yacoub M.N."/>
            <person name="Stajich J.E."/>
            <person name="James T.Y."/>
        </authorList>
    </citation>
    <scope>NUCLEOTIDE SEQUENCE [LARGE SCALE GENOMIC DNA]</scope>
    <source>
        <strain evidence="4 5">JEL0888</strain>
    </source>
</reference>
<gene>
    <name evidence="3" type="ORF">HK105_200390</name>
    <name evidence="4" type="ORF">HK105_200401</name>
</gene>
<dbReference type="Proteomes" id="UP001527925">
    <property type="component" value="Unassembled WGS sequence"/>
</dbReference>
<feature type="transmembrane region" description="Helical" evidence="2">
    <location>
        <begin position="233"/>
        <end position="252"/>
    </location>
</feature>
<dbReference type="EMBL" id="JADGIZ020000001">
    <property type="protein sequence ID" value="KAL2920328.1"/>
    <property type="molecule type" value="Genomic_DNA"/>
</dbReference>
<keyword evidence="2" id="KW-0472">Membrane</keyword>
<dbReference type="EMBL" id="JADGIZ020000001">
    <property type="protein sequence ID" value="KAL2920317.1"/>
    <property type="molecule type" value="Genomic_DNA"/>
</dbReference>
<proteinExistence type="predicted"/>
<feature type="transmembrane region" description="Helical" evidence="2">
    <location>
        <begin position="109"/>
        <end position="133"/>
    </location>
</feature>